<comment type="cofactor">
    <cofactor evidence="6">
        <name>Ca(2+)</name>
        <dbReference type="ChEBI" id="CHEBI:29108"/>
    </cofactor>
    <text evidence="6">Binds 2 calcium ions per subunit.</text>
</comment>
<feature type="binding site" evidence="6">
    <location>
        <position position="186"/>
    </location>
    <ligand>
        <name>Ca(2+)</name>
        <dbReference type="ChEBI" id="CHEBI:29108"/>
        <label>1</label>
        <note>catalytic</note>
    </ligand>
</feature>
<keyword evidence="3 7" id="KW-1015">Disulfide bond</keyword>
<feature type="disulfide bond" description="In form B" evidence="7">
    <location>
        <begin position="43"/>
        <end position="382"/>
    </location>
</feature>
<feature type="chain" id="PRO_5043632490" evidence="8">
    <location>
        <begin position="17"/>
        <end position="384"/>
    </location>
</feature>
<protein>
    <submittedName>
        <fullName evidence="9">Uncharacterized protein</fullName>
    </submittedName>
</protein>
<name>A0AAW2YZ79_9EUKA</name>
<organism evidence="9 10">
    <name type="scientific">Acrasis kona</name>
    <dbReference type="NCBI Taxonomy" id="1008807"/>
    <lineage>
        <taxon>Eukaryota</taxon>
        <taxon>Discoba</taxon>
        <taxon>Heterolobosea</taxon>
        <taxon>Tetramitia</taxon>
        <taxon>Eutetramitia</taxon>
        <taxon>Acrasidae</taxon>
        <taxon>Acrasis</taxon>
    </lineage>
</organism>
<evidence type="ECO:0000256" key="6">
    <source>
        <dbReference type="PIRSR" id="PIRSR602640-2"/>
    </source>
</evidence>
<evidence type="ECO:0000256" key="4">
    <source>
        <dbReference type="ARBA" id="ARBA00023180"/>
    </source>
</evidence>
<dbReference type="GO" id="GO:0004064">
    <property type="term" value="F:arylesterase activity"/>
    <property type="evidence" value="ECO:0007669"/>
    <property type="project" value="InterPro"/>
</dbReference>
<feature type="binding site" evidence="6">
    <location>
        <position position="288"/>
    </location>
    <ligand>
        <name>Ca(2+)</name>
        <dbReference type="ChEBI" id="CHEBI:29108"/>
        <label>1</label>
        <note>catalytic</note>
    </ligand>
</feature>
<evidence type="ECO:0000313" key="10">
    <source>
        <dbReference type="Proteomes" id="UP001431209"/>
    </source>
</evidence>
<sequence length="384" mass="42830">MKVLFLCLSSIVLLLSYYRDSIESTIRLSGLFKTIKQFNTHNCTIKYPKELQACEDFQVINSGASPQILFGCSTNMMQRYVWFPPFGALDKSTPGIIRDSFYLYDVNSDQLTTLSLEGFPESNDLVLHGFAATKIDDDNHALYVINHRRQGNGDLIEKFIYKTGGVSLRHVESFDGSDNGIVRTANAITVIDHKTDSFYVTNDHFYQTSPMHDLELVLIRPWSFVSFYSKETGFKIVKEGLHSACGINHVGDKVLVTAVQAGAMYVYDVNQDHTLKLFKKIDFDFLVDNIQISDGLIYVAGHPSALDFVKYVKNPRRYTAPSMVARVPVDEALSATARPIPEIVFSDPGALISGSSVGTILKVGDSNIQFVSGVINEGFLRCDQ</sequence>
<dbReference type="InterPro" id="IPR011042">
    <property type="entry name" value="6-blade_b-propeller_TolB-like"/>
</dbReference>
<gene>
    <name evidence="9" type="ORF">AKO1_013070</name>
</gene>
<dbReference type="InterPro" id="IPR002640">
    <property type="entry name" value="Arylesterase"/>
</dbReference>
<dbReference type="Pfam" id="PF01731">
    <property type="entry name" value="Arylesterase"/>
    <property type="match status" value="1"/>
</dbReference>
<evidence type="ECO:0000256" key="2">
    <source>
        <dbReference type="ARBA" id="ARBA00022801"/>
    </source>
</evidence>
<evidence type="ECO:0000256" key="5">
    <source>
        <dbReference type="PIRSR" id="PIRSR602640-1"/>
    </source>
</evidence>
<keyword evidence="10" id="KW-1185">Reference proteome</keyword>
<keyword evidence="8" id="KW-0732">Signal</keyword>
<dbReference type="Gene3D" id="2.120.10.30">
    <property type="entry name" value="TolB, C-terminal domain"/>
    <property type="match status" value="1"/>
</dbReference>
<dbReference type="EMBL" id="JAOPGA020000858">
    <property type="protein sequence ID" value="KAL0482470.1"/>
    <property type="molecule type" value="Genomic_DNA"/>
</dbReference>
<feature type="signal peptide" evidence="8">
    <location>
        <begin position="1"/>
        <end position="16"/>
    </location>
</feature>
<keyword evidence="4" id="KW-0325">Glycoprotein</keyword>
<keyword evidence="6" id="KW-0106">Calcium</keyword>
<evidence type="ECO:0000313" key="9">
    <source>
        <dbReference type="EMBL" id="KAL0482470.1"/>
    </source>
</evidence>
<accession>A0AAW2YZ79</accession>
<dbReference type="InterPro" id="IPR051288">
    <property type="entry name" value="Serum_paraoxonase/arylesterase"/>
</dbReference>
<feature type="active site" description="Proton acceptor" evidence="5">
    <location>
        <position position="128"/>
    </location>
</feature>
<proteinExistence type="inferred from homology"/>
<comment type="similarity">
    <text evidence="1">Belongs to the paraoxonase family.</text>
</comment>
<dbReference type="AlphaFoldDB" id="A0AAW2YZ79"/>
<dbReference type="SUPFAM" id="SSF63829">
    <property type="entry name" value="Calcium-dependent phosphotriesterase"/>
    <property type="match status" value="1"/>
</dbReference>
<dbReference type="GO" id="GO:0046872">
    <property type="term" value="F:metal ion binding"/>
    <property type="evidence" value="ECO:0007669"/>
    <property type="project" value="UniProtKB-KW"/>
</dbReference>
<feature type="binding site" evidence="6">
    <location>
        <position position="56"/>
    </location>
    <ligand>
        <name>Ca(2+)</name>
        <dbReference type="ChEBI" id="CHEBI:29108"/>
        <label>1</label>
        <note>catalytic</note>
    </ligand>
</feature>
<keyword evidence="2" id="KW-0378">Hydrolase</keyword>
<evidence type="ECO:0000256" key="8">
    <source>
        <dbReference type="SAM" id="SignalP"/>
    </source>
</evidence>
<keyword evidence="6" id="KW-0479">Metal-binding</keyword>
<reference evidence="9 10" key="1">
    <citation type="submission" date="2024-03" db="EMBL/GenBank/DDBJ databases">
        <title>The Acrasis kona genome and developmental transcriptomes reveal deep origins of eukaryotic multicellular pathways.</title>
        <authorList>
            <person name="Sheikh S."/>
            <person name="Fu C.-J."/>
            <person name="Brown M.W."/>
            <person name="Baldauf S.L."/>
        </authorList>
    </citation>
    <scope>NUCLEOTIDE SEQUENCE [LARGE SCALE GENOMIC DNA]</scope>
    <source>
        <strain evidence="9 10">ATCC MYA-3509</strain>
    </source>
</reference>
<dbReference type="PANTHER" id="PTHR11799:SF12">
    <property type="entry name" value="PARAOXONASE-RELATED"/>
    <property type="match status" value="1"/>
</dbReference>
<dbReference type="Proteomes" id="UP001431209">
    <property type="component" value="Unassembled WGS sequence"/>
</dbReference>
<evidence type="ECO:0000256" key="1">
    <source>
        <dbReference type="ARBA" id="ARBA00008595"/>
    </source>
</evidence>
<evidence type="ECO:0000256" key="3">
    <source>
        <dbReference type="ARBA" id="ARBA00023157"/>
    </source>
</evidence>
<dbReference type="PANTHER" id="PTHR11799">
    <property type="entry name" value="PARAOXONASE"/>
    <property type="match status" value="1"/>
</dbReference>
<comment type="caution">
    <text evidence="9">The sequence shown here is derived from an EMBL/GenBank/DDBJ whole genome shotgun (WGS) entry which is preliminary data.</text>
</comment>
<evidence type="ECO:0000256" key="7">
    <source>
        <dbReference type="PIRSR" id="PIRSR602640-3"/>
    </source>
</evidence>
<feature type="binding site" evidence="6">
    <location>
        <position position="289"/>
    </location>
    <ligand>
        <name>Ca(2+)</name>
        <dbReference type="ChEBI" id="CHEBI:29108"/>
        <label>1</label>
        <note>catalytic</note>
    </ligand>
</feature>